<evidence type="ECO:0000256" key="6">
    <source>
        <dbReference type="PROSITE-ProRule" id="PRU00317"/>
    </source>
</evidence>
<evidence type="ECO:0000256" key="4">
    <source>
        <dbReference type="ARBA" id="ARBA00022845"/>
    </source>
</evidence>
<dbReference type="Gene3D" id="1.25.10.10">
    <property type="entry name" value="Leucine-rich Repeat Variant"/>
    <property type="match status" value="1"/>
</dbReference>
<name>A0A3P6GEI5_BRAOL</name>
<evidence type="ECO:0000259" key="7">
    <source>
        <dbReference type="PROSITE" id="PS50303"/>
    </source>
</evidence>
<dbReference type="GO" id="GO:0003729">
    <property type="term" value="F:mRNA binding"/>
    <property type="evidence" value="ECO:0007669"/>
    <property type="project" value="TreeGrafter"/>
</dbReference>
<dbReference type="InterPro" id="IPR001313">
    <property type="entry name" value="Pumilio_RNA-bd_rpt"/>
</dbReference>
<evidence type="ECO:0000256" key="3">
    <source>
        <dbReference type="ARBA" id="ARBA00022737"/>
    </source>
</evidence>
<dbReference type="EMBL" id="LR031879">
    <property type="protein sequence ID" value="VDD54602.1"/>
    <property type="molecule type" value="Genomic_DNA"/>
</dbReference>
<dbReference type="PROSITE" id="PS50302">
    <property type="entry name" value="PUM"/>
    <property type="match status" value="1"/>
</dbReference>
<keyword evidence="5" id="KW-0694">RNA-binding</keyword>
<proteinExistence type="predicted"/>
<dbReference type="SUPFAM" id="SSF48371">
    <property type="entry name" value="ARM repeat"/>
    <property type="match status" value="1"/>
</dbReference>
<evidence type="ECO:0000256" key="5">
    <source>
        <dbReference type="ARBA" id="ARBA00022884"/>
    </source>
</evidence>
<comment type="subcellular location">
    <subcellularLocation>
        <location evidence="1">Cytoplasm</location>
    </subcellularLocation>
</comment>
<gene>
    <name evidence="8" type="ORF">BOLC8T47831H</name>
</gene>
<feature type="domain" description="PUM-HD" evidence="7">
    <location>
        <begin position="1"/>
        <end position="332"/>
    </location>
</feature>
<dbReference type="InterPro" id="IPR011989">
    <property type="entry name" value="ARM-like"/>
</dbReference>
<keyword evidence="3" id="KW-0677">Repeat</keyword>
<dbReference type="GO" id="GO:0005737">
    <property type="term" value="C:cytoplasm"/>
    <property type="evidence" value="ECO:0007669"/>
    <property type="project" value="UniProtKB-SubCell"/>
</dbReference>
<evidence type="ECO:0000256" key="1">
    <source>
        <dbReference type="ARBA" id="ARBA00004496"/>
    </source>
</evidence>
<reference evidence="8" key="1">
    <citation type="submission" date="2018-11" db="EMBL/GenBank/DDBJ databases">
        <authorList>
            <consortium name="Genoscope - CEA"/>
            <person name="William W."/>
        </authorList>
    </citation>
    <scope>NUCLEOTIDE SEQUENCE</scope>
</reference>
<protein>
    <recommendedName>
        <fullName evidence="7">PUM-HD domain-containing protein</fullName>
    </recommendedName>
</protein>
<dbReference type="AlphaFoldDB" id="A0A3P6GEI5"/>
<keyword evidence="4" id="KW-0810">Translation regulation</keyword>
<evidence type="ECO:0000313" key="8">
    <source>
        <dbReference type="EMBL" id="VDD54602.1"/>
    </source>
</evidence>
<dbReference type="Pfam" id="PF00806">
    <property type="entry name" value="PUF"/>
    <property type="match status" value="7"/>
</dbReference>
<dbReference type="PANTHER" id="PTHR12537:SF136">
    <property type="entry name" value="PUMILIO HOMOLOG 9-RELATED"/>
    <property type="match status" value="1"/>
</dbReference>
<dbReference type="InterPro" id="IPR033133">
    <property type="entry name" value="PUM-HD"/>
</dbReference>
<evidence type="ECO:0000256" key="2">
    <source>
        <dbReference type="ARBA" id="ARBA00022490"/>
    </source>
</evidence>
<dbReference type="GO" id="GO:0006417">
    <property type="term" value="P:regulation of translation"/>
    <property type="evidence" value="ECO:0007669"/>
    <property type="project" value="UniProtKB-KW"/>
</dbReference>
<dbReference type="InterPro" id="IPR016024">
    <property type="entry name" value="ARM-type_fold"/>
</dbReference>
<dbReference type="PROSITE" id="PS50303">
    <property type="entry name" value="PUM_HD"/>
    <property type="match status" value="1"/>
</dbReference>
<organism evidence="8">
    <name type="scientific">Brassica oleracea</name>
    <name type="common">Wild cabbage</name>
    <dbReference type="NCBI Taxonomy" id="3712"/>
    <lineage>
        <taxon>Eukaryota</taxon>
        <taxon>Viridiplantae</taxon>
        <taxon>Streptophyta</taxon>
        <taxon>Embryophyta</taxon>
        <taxon>Tracheophyta</taxon>
        <taxon>Spermatophyta</taxon>
        <taxon>Magnoliopsida</taxon>
        <taxon>eudicotyledons</taxon>
        <taxon>Gunneridae</taxon>
        <taxon>Pentapetalae</taxon>
        <taxon>rosids</taxon>
        <taxon>malvids</taxon>
        <taxon>Brassicales</taxon>
        <taxon>Brassicaceae</taxon>
        <taxon>Brassiceae</taxon>
        <taxon>Brassica</taxon>
    </lineage>
</organism>
<dbReference type="PANTHER" id="PTHR12537">
    <property type="entry name" value="RNA BINDING PROTEIN PUMILIO-RELATED"/>
    <property type="match status" value="1"/>
</dbReference>
<sequence>MIDLCDEEQRTLIVRVLTSKPLDLIQICLNNYGTRVVKKMIEEVFTFRRTFSWTYITLAYFNHVHETFRADCKLPEQLFATDRFRRSDSIWSVLSTLIRVVRGRKRVVSNIGDVYYGSYVVSILCFLTTQIPDEVVKYTTNKKSGLEPRCLALVKNLNGNHVIQTCLTSLGPNDNKVLLNPYFFIFYCAEIAAHRHGCCVLQCCFANIVALQRERLVDEISRNALQLSQDSFGNYVVQYIIVQNVPAGNSHVVEKCLKHYPESRAEIVCELTYVPNFEYRLKDPFGNYVIQTALCKTKGCVHAKLVEQVSRYGILKSNPYCMKILSKGVLKK</sequence>
<feature type="repeat" description="Pumilio" evidence="6">
    <location>
        <begin position="219"/>
        <end position="254"/>
    </location>
</feature>
<keyword evidence="2" id="KW-0963">Cytoplasm</keyword>
<dbReference type="SMART" id="SM00025">
    <property type="entry name" value="Pumilio"/>
    <property type="match status" value="4"/>
</dbReference>
<accession>A0A3P6GEI5</accession>